<dbReference type="GO" id="GO:0016491">
    <property type="term" value="F:oxidoreductase activity"/>
    <property type="evidence" value="ECO:0007669"/>
    <property type="project" value="InterPro"/>
</dbReference>
<dbReference type="Proteomes" id="UP000027195">
    <property type="component" value="Unassembled WGS sequence"/>
</dbReference>
<evidence type="ECO:0000313" key="2">
    <source>
        <dbReference type="EMBL" id="KDQ08750.1"/>
    </source>
</evidence>
<dbReference type="InterPro" id="IPR044053">
    <property type="entry name" value="AsaB-like"/>
</dbReference>
<dbReference type="PANTHER" id="PTHR34598">
    <property type="entry name" value="BLL6449 PROTEIN"/>
    <property type="match status" value="1"/>
</dbReference>
<gene>
    <name evidence="2" type="ORF">BOTBODRAFT_59116</name>
</gene>
<evidence type="ECO:0008006" key="4">
    <source>
        <dbReference type="Google" id="ProtNLM"/>
    </source>
</evidence>
<dbReference type="OrthoDB" id="412788at2759"/>
<dbReference type="AlphaFoldDB" id="A0A067M220"/>
<proteinExistence type="inferred from homology"/>
<name>A0A067M220_BOTB1</name>
<dbReference type="PANTHER" id="PTHR34598:SF3">
    <property type="entry name" value="OXIDOREDUCTASE AN1597"/>
    <property type="match status" value="1"/>
</dbReference>
<evidence type="ECO:0000256" key="1">
    <source>
        <dbReference type="ARBA" id="ARBA00023604"/>
    </source>
</evidence>
<dbReference type="STRING" id="930990.A0A067M220"/>
<reference evidence="3" key="1">
    <citation type="journal article" date="2014" name="Proc. Natl. Acad. Sci. U.S.A.">
        <title>Extensive sampling of basidiomycete genomes demonstrates inadequacy of the white-rot/brown-rot paradigm for wood decay fungi.</title>
        <authorList>
            <person name="Riley R."/>
            <person name="Salamov A.A."/>
            <person name="Brown D.W."/>
            <person name="Nagy L.G."/>
            <person name="Floudas D."/>
            <person name="Held B.W."/>
            <person name="Levasseur A."/>
            <person name="Lombard V."/>
            <person name="Morin E."/>
            <person name="Otillar R."/>
            <person name="Lindquist E.A."/>
            <person name="Sun H."/>
            <person name="LaButti K.M."/>
            <person name="Schmutz J."/>
            <person name="Jabbour D."/>
            <person name="Luo H."/>
            <person name="Baker S.E."/>
            <person name="Pisabarro A.G."/>
            <person name="Walton J.D."/>
            <person name="Blanchette R.A."/>
            <person name="Henrissat B."/>
            <person name="Martin F."/>
            <person name="Cullen D."/>
            <person name="Hibbett D.S."/>
            <person name="Grigoriev I.V."/>
        </authorList>
    </citation>
    <scope>NUCLEOTIDE SEQUENCE [LARGE SCALE GENOMIC DNA]</scope>
    <source>
        <strain evidence="3">FD-172 SS1</strain>
    </source>
</reference>
<organism evidence="2 3">
    <name type="scientific">Botryobasidium botryosum (strain FD-172 SS1)</name>
    <dbReference type="NCBI Taxonomy" id="930990"/>
    <lineage>
        <taxon>Eukaryota</taxon>
        <taxon>Fungi</taxon>
        <taxon>Dikarya</taxon>
        <taxon>Basidiomycota</taxon>
        <taxon>Agaricomycotina</taxon>
        <taxon>Agaricomycetes</taxon>
        <taxon>Cantharellales</taxon>
        <taxon>Botryobasidiaceae</taxon>
        <taxon>Botryobasidium</taxon>
    </lineage>
</organism>
<dbReference type="EMBL" id="KL198086">
    <property type="protein sequence ID" value="KDQ08750.1"/>
    <property type="molecule type" value="Genomic_DNA"/>
</dbReference>
<sequence length="326" mass="37093">MGLRSRVPRIEFRISIANPSTGMPPLAPPRRSPSLISLELSGSPSNQKLAMTHSAPLALGDVRSKLTFFLPPPNGEPAYQYFREVPPGKLRRNSVDDPRDVVIHNARGLEDTLTLEVNGFEFVKHTSAETEFLDEDAITTRYYAEMEALLRDHTGAKRVHVYNHIIRRNYEGKGPEVARPADRVHVDQTFEEGPATLRRILPDEAEELLKGRVRIVNVWRPIGAPVHHNPLTVADYRTLSLDDLIPVRLMRAEAEVNFFNIRYNENLKWYYLKEQTPSEVVLIKCFDSAVDHERARLCPHGSFNDTTSPPDAPKRQSIEVRAFLFD</sequence>
<dbReference type="HOGENOM" id="CLU_042688_2_0_1"/>
<protein>
    <recommendedName>
        <fullName evidence="4">Methyltransferase</fullName>
    </recommendedName>
</protein>
<evidence type="ECO:0000313" key="3">
    <source>
        <dbReference type="Proteomes" id="UP000027195"/>
    </source>
</evidence>
<dbReference type="NCBIfam" id="NF041278">
    <property type="entry name" value="CmcJ_NvfI_EfuI"/>
    <property type="match status" value="1"/>
</dbReference>
<keyword evidence="3" id="KW-1185">Reference proteome</keyword>
<dbReference type="InParanoid" id="A0A067M220"/>
<comment type="similarity">
    <text evidence="1">Belongs to the asaB hydroxylase/desaturase family.</text>
</comment>
<accession>A0A067M220</accession>